<organism evidence="3 4">
    <name type="scientific">Thyridium curvatum</name>
    <dbReference type="NCBI Taxonomy" id="1093900"/>
    <lineage>
        <taxon>Eukaryota</taxon>
        <taxon>Fungi</taxon>
        <taxon>Dikarya</taxon>
        <taxon>Ascomycota</taxon>
        <taxon>Pezizomycotina</taxon>
        <taxon>Sordariomycetes</taxon>
        <taxon>Sordariomycetidae</taxon>
        <taxon>Thyridiales</taxon>
        <taxon>Thyridiaceae</taxon>
        <taxon>Thyridium</taxon>
    </lineage>
</organism>
<keyword evidence="4" id="KW-1185">Reference proteome</keyword>
<dbReference type="InParanoid" id="A0A507AZQ8"/>
<dbReference type="GeneID" id="41976193"/>
<accession>A0A507AZQ8</accession>
<dbReference type="AlphaFoldDB" id="A0A507AZQ8"/>
<dbReference type="RefSeq" id="XP_030992052.1">
    <property type="nucleotide sequence ID" value="XM_031143634.1"/>
</dbReference>
<evidence type="ECO:0000313" key="4">
    <source>
        <dbReference type="Proteomes" id="UP000319257"/>
    </source>
</evidence>
<dbReference type="OrthoDB" id="2152029at2759"/>
<evidence type="ECO:0000313" key="3">
    <source>
        <dbReference type="EMBL" id="TPX10341.1"/>
    </source>
</evidence>
<dbReference type="GO" id="GO:0016787">
    <property type="term" value="F:hydrolase activity"/>
    <property type="evidence" value="ECO:0007669"/>
    <property type="project" value="UniProtKB-KW"/>
</dbReference>
<keyword evidence="1" id="KW-0378">Hydrolase</keyword>
<comment type="caution">
    <text evidence="3">The sequence shown here is derived from an EMBL/GenBank/DDBJ whole genome shotgun (WGS) entry which is preliminary data.</text>
</comment>
<dbReference type="Gene3D" id="3.40.50.1820">
    <property type="entry name" value="alpha/beta hydrolase"/>
    <property type="match status" value="1"/>
</dbReference>
<gene>
    <name evidence="3" type="ORF">E0L32_008746</name>
</gene>
<dbReference type="InterPro" id="IPR050300">
    <property type="entry name" value="GDXG_lipolytic_enzyme"/>
</dbReference>
<dbReference type="PANTHER" id="PTHR48081:SF18">
    <property type="entry name" value="ALPHA_BETA HYDROLASE FOLD-3 DOMAIN-CONTAINING PROTEIN"/>
    <property type="match status" value="1"/>
</dbReference>
<dbReference type="EMBL" id="SKBQ01000059">
    <property type="protein sequence ID" value="TPX10341.1"/>
    <property type="molecule type" value="Genomic_DNA"/>
</dbReference>
<dbReference type="Proteomes" id="UP000319257">
    <property type="component" value="Unassembled WGS sequence"/>
</dbReference>
<dbReference type="Pfam" id="PF07859">
    <property type="entry name" value="Abhydrolase_3"/>
    <property type="match status" value="1"/>
</dbReference>
<sequence>MRLPTYLGMLFINYRMNSTDLEDTNRTYGQFASGKTSPFVGNNVVEIGHFLIGDDTRRISPELLPISTLWVDPSVLPHDPVAGSRVLFAGNTLSSLRTWLIQRVLQSNLSYSIHLPWSRQSQSFPRRLEASSLPRAGYAEMPSHDVVRLTLLERLQLLYLVPKAATAVAVEFCRRTLVSILHGKLFDLRQHKRNYAASVMLLMTGIPPRHLRWLRPLTTGDVVKSYCATNRISHEAVTLPDTDGLAPPATLHFVGSKSTDSEGDVFVWFHGGGYIAPLQGCGTASRAAKACNGKLVILEYQLAPENKYPGQLAQANAALRFLLRYRRMGQIVIGGESGGGNLLLALLAHLQSPKPGLTAVTAEGNLRGLLAVSPRTRNQAVTASYDTNKWKDCLGRRSLRVITGHWQPKDDVWAGPDTAEVSFWDGLRADKIIFIAGGDEVYRDDVVDTAGTITQAVGADRVQLVICPGEMHVQASLDLAMGIEDGLTLKAIVDCLATLP</sequence>
<dbReference type="InterPro" id="IPR029058">
    <property type="entry name" value="AB_hydrolase_fold"/>
</dbReference>
<name>A0A507AZQ8_9PEZI</name>
<dbReference type="PANTHER" id="PTHR48081">
    <property type="entry name" value="AB HYDROLASE SUPERFAMILY PROTEIN C4A8.06C"/>
    <property type="match status" value="1"/>
</dbReference>
<dbReference type="InterPro" id="IPR013094">
    <property type="entry name" value="AB_hydrolase_3"/>
</dbReference>
<dbReference type="SUPFAM" id="SSF53474">
    <property type="entry name" value="alpha/beta-Hydrolases"/>
    <property type="match status" value="1"/>
</dbReference>
<protein>
    <recommendedName>
        <fullName evidence="2">Alpha/beta hydrolase fold-3 domain-containing protein</fullName>
    </recommendedName>
</protein>
<feature type="domain" description="Alpha/beta hydrolase fold-3" evidence="2">
    <location>
        <begin position="266"/>
        <end position="473"/>
    </location>
</feature>
<evidence type="ECO:0000256" key="1">
    <source>
        <dbReference type="ARBA" id="ARBA00022801"/>
    </source>
</evidence>
<reference evidence="3 4" key="1">
    <citation type="submission" date="2019-06" db="EMBL/GenBank/DDBJ databases">
        <title>Draft genome sequence of the filamentous fungus Phialemoniopsis curvata isolated from diesel fuel.</title>
        <authorList>
            <person name="Varaljay V.A."/>
            <person name="Lyon W.J."/>
            <person name="Crouch A.L."/>
            <person name="Drake C.E."/>
            <person name="Hollomon J.M."/>
            <person name="Nadeau L.J."/>
            <person name="Nunn H.S."/>
            <person name="Stevenson B.S."/>
            <person name="Bojanowski C.L."/>
            <person name="Crookes-Goodson W.J."/>
        </authorList>
    </citation>
    <scope>NUCLEOTIDE SEQUENCE [LARGE SCALE GENOMIC DNA]</scope>
    <source>
        <strain evidence="3 4">D216</strain>
    </source>
</reference>
<evidence type="ECO:0000259" key="2">
    <source>
        <dbReference type="Pfam" id="PF07859"/>
    </source>
</evidence>
<dbReference type="STRING" id="1093900.A0A507AZQ8"/>
<proteinExistence type="predicted"/>